<dbReference type="InterPro" id="IPR037045">
    <property type="entry name" value="S8pro/Inhibitor_I9_sf"/>
</dbReference>
<dbReference type="PROSITE" id="PS51272">
    <property type="entry name" value="SLH"/>
    <property type="match status" value="3"/>
</dbReference>
<organism evidence="9 10">
    <name type="scientific">Pullulanibacillus camelliae</name>
    <dbReference type="NCBI Taxonomy" id="1707096"/>
    <lineage>
        <taxon>Bacteria</taxon>
        <taxon>Bacillati</taxon>
        <taxon>Bacillota</taxon>
        <taxon>Bacilli</taxon>
        <taxon>Bacillales</taxon>
        <taxon>Sporolactobacillaceae</taxon>
        <taxon>Pullulanibacillus</taxon>
    </lineage>
</organism>
<dbReference type="GO" id="GO:0004252">
    <property type="term" value="F:serine-type endopeptidase activity"/>
    <property type="evidence" value="ECO:0007669"/>
    <property type="project" value="UniProtKB-UniRule"/>
</dbReference>
<feature type="domain" description="SLH" evidence="8">
    <location>
        <begin position="457"/>
        <end position="510"/>
    </location>
</feature>
<dbReference type="PROSITE" id="PS51892">
    <property type="entry name" value="SUBTILASE"/>
    <property type="match status" value="1"/>
</dbReference>
<feature type="active site" description="Charge relay system" evidence="6">
    <location>
        <position position="333"/>
    </location>
</feature>
<evidence type="ECO:0000256" key="1">
    <source>
        <dbReference type="ARBA" id="ARBA00011073"/>
    </source>
</evidence>
<dbReference type="InterPro" id="IPR023827">
    <property type="entry name" value="Peptidase_S8_Asp-AS"/>
</dbReference>
<dbReference type="Gene3D" id="3.40.50.200">
    <property type="entry name" value="Peptidase S8/S53 domain"/>
    <property type="match status" value="1"/>
</dbReference>
<dbReference type="PROSITE" id="PS00136">
    <property type="entry name" value="SUBTILASE_ASP"/>
    <property type="match status" value="1"/>
</dbReference>
<dbReference type="SUPFAM" id="SSF52743">
    <property type="entry name" value="Subtilisin-like"/>
    <property type="match status" value="1"/>
</dbReference>
<dbReference type="AlphaFoldDB" id="A0A8J2YMW8"/>
<gene>
    <name evidence="9" type="ORF">GCM10011391_37110</name>
</gene>
<evidence type="ECO:0000256" key="6">
    <source>
        <dbReference type="PROSITE-ProRule" id="PRU01240"/>
    </source>
</evidence>
<evidence type="ECO:0000256" key="2">
    <source>
        <dbReference type="ARBA" id="ARBA00022670"/>
    </source>
</evidence>
<reference evidence="9" key="1">
    <citation type="journal article" date="2014" name="Int. J. Syst. Evol. Microbiol.">
        <title>Complete genome sequence of Corynebacterium casei LMG S-19264T (=DSM 44701T), isolated from a smear-ripened cheese.</title>
        <authorList>
            <consortium name="US DOE Joint Genome Institute (JGI-PGF)"/>
            <person name="Walter F."/>
            <person name="Albersmeier A."/>
            <person name="Kalinowski J."/>
            <person name="Ruckert C."/>
        </authorList>
    </citation>
    <scope>NUCLEOTIDE SEQUENCE</scope>
    <source>
        <strain evidence="9">CGMCC 1.15371</strain>
    </source>
</reference>
<feature type="domain" description="SLH" evidence="8">
    <location>
        <begin position="393"/>
        <end position="456"/>
    </location>
</feature>
<dbReference type="InterPro" id="IPR023828">
    <property type="entry name" value="Peptidase_S8_Ser-AS"/>
</dbReference>
<dbReference type="InterPro" id="IPR001119">
    <property type="entry name" value="SLH_dom"/>
</dbReference>
<evidence type="ECO:0000256" key="3">
    <source>
        <dbReference type="ARBA" id="ARBA00022723"/>
    </source>
</evidence>
<keyword evidence="5 6" id="KW-0720">Serine protease</keyword>
<dbReference type="Gene3D" id="3.30.70.80">
    <property type="entry name" value="Peptidase S8 propeptide/proteinase inhibitor I9"/>
    <property type="match status" value="1"/>
</dbReference>
<name>A0A8J2YMW8_9BACL</name>
<dbReference type="InterPro" id="IPR000209">
    <property type="entry name" value="Peptidase_S8/S53_dom"/>
</dbReference>
<comment type="caution">
    <text evidence="9">The sequence shown here is derived from an EMBL/GenBank/DDBJ whole genome shotgun (WGS) entry which is preliminary data.</text>
</comment>
<proteinExistence type="inferred from homology"/>
<feature type="active site" description="Charge relay system" evidence="6">
    <location>
        <position position="177"/>
    </location>
</feature>
<dbReference type="Pfam" id="PF00395">
    <property type="entry name" value="SLH"/>
    <property type="match status" value="3"/>
</dbReference>
<dbReference type="InterPro" id="IPR036852">
    <property type="entry name" value="Peptidase_S8/S53_dom_sf"/>
</dbReference>
<dbReference type="CDD" id="cd07477">
    <property type="entry name" value="Peptidases_S8_Subtilisin_subset"/>
    <property type="match status" value="1"/>
</dbReference>
<dbReference type="PRINTS" id="PR00723">
    <property type="entry name" value="SUBTILISIN"/>
</dbReference>
<evidence type="ECO:0000313" key="9">
    <source>
        <dbReference type="EMBL" id="GGE54728.1"/>
    </source>
</evidence>
<feature type="active site" description="Charge relay system" evidence="6">
    <location>
        <position position="144"/>
    </location>
</feature>
<keyword evidence="3" id="KW-0479">Metal-binding</keyword>
<dbReference type="PANTHER" id="PTHR43806">
    <property type="entry name" value="PEPTIDASE S8"/>
    <property type="match status" value="1"/>
</dbReference>
<dbReference type="Pfam" id="PF00082">
    <property type="entry name" value="Peptidase_S8"/>
    <property type="match status" value="1"/>
</dbReference>
<dbReference type="InterPro" id="IPR050131">
    <property type="entry name" value="Peptidase_S8_subtilisin-like"/>
</dbReference>
<protein>
    <recommendedName>
        <fullName evidence="8">SLH domain-containing protein</fullName>
    </recommendedName>
</protein>
<evidence type="ECO:0000256" key="7">
    <source>
        <dbReference type="RuleBase" id="RU003355"/>
    </source>
</evidence>
<dbReference type="InterPro" id="IPR034202">
    <property type="entry name" value="Subtilisin_Carlsberg-like"/>
</dbReference>
<dbReference type="PANTHER" id="PTHR43806:SF11">
    <property type="entry name" value="CEREVISIN-RELATED"/>
    <property type="match status" value="1"/>
</dbReference>
<feature type="domain" description="SLH" evidence="8">
    <location>
        <begin position="511"/>
        <end position="569"/>
    </location>
</feature>
<dbReference type="InterPro" id="IPR015500">
    <property type="entry name" value="Peptidase_S8_subtilisin-rel"/>
</dbReference>
<dbReference type="EMBL" id="BMIR01000027">
    <property type="protein sequence ID" value="GGE54728.1"/>
    <property type="molecule type" value="Genomic_DNA"/>
</dbReference>
<dbReference type="GO" id="GO:0006508">
    <property type="term" value="P:proteolysis"/>
    <property type="evidence" value="ECO:0007669"/>
    <property type="project" value="UniProtKB-KW"/>
</dbReference>
<dbReference type="Proteomes" id="UP000628775">
    <property type="component" value="Unassembled WGS sequence"/>
</dbReference>
<comment type="similarity">
    <text evidence="1 6 7">Belongs to the peptidase S8 family.</text>
</comment>
<evidence type="ECO:0000256" key="5">
    <source>
        <dbReference type="ARBA" id="ARBA00022825"/>
    </source>
</evidence>
<evidence type="ECO:0000259" key="8">
    <source>
        <dbReference type="PROSITE" id="PS51272"/>
    </source>
</evidence>
<reference evidence="9" key="2">
    <citation type="submission" date="2020-09" db="EMBL/GenBank/DDBJ databases">
        <authorList>
            <person name="Sun Q."/>
            <person name="Zhou Y."/>
        </authorList>
    </citation>
    <scope>NUCLEOTIDE SEQUENCE</scope>
    <source>
        <strain evidence="9">CGMCC 1.15371</strain>
    </source>
</reference>
<evidence type="ECO:0000313" key="10">
    <source>
        <dbReference type="Proteomes" id="UP000628775"/>
    </source>
</evidence>
<dbReference type="GO" id="GO:0046872">
    <property type="term" value="F:metal ion binding"/>
    <property type="evidence" value="ECO:0007669"/>
    <property type="project" value="UniProtKB-KW"/>
</dbReference>
<keyword evidence="2 6" id="KW-0645">Protease</keyword>
<keyword evidence="10" id="KW-1185">Reference proteome</keyword>
<dbReference type="InterPro" id="IPR022398">
    <property type="entry name" value="Peptidase_S8_His-AS"/>
</dbReference>
<keyword evidence="4 6" id="KW-0378">Hydrolase</keyword>
<sequence>MMNLNGLLRQHRSLKSTKQLLSFILSTLLLLFLMLIFAHTSYADDIDQQHKHVLITFKHSIDTQLIESHGGQIDHEIPMFQMVSATLPISDIPALKNNPDIATITEDDEVSLAGQTEDEGIAQMLPQRSNYPLTGKGVRVAVIDTGVDKSHPDLHIAGGTNILNSSDPSDYQDDNGHGTEVAGVIGAQDNSIGVVGVAPNVELYAVKALDAYGVGHISDMIAAISWCIHHNIDIMNFSFSSPDANTYLQQAIQMAAQKGILMVGAAGNSGSPNADTVEYPAKYNEVIAVGAVDNTLKRADFSGAGNTLEVTAPGVNIRTTARNKSYSTVSGTSFSTPMVSGLLALYKEAYPADTAAQIRNQLDTHVRDLGTKGRDALYGYGLPLAPSVKATSLNGGFLDISDGYWAKRAIDQLTQRTIISGYQDHYFQPEAVVTRAQSVAMIGRALQWDGTLRPTPFNDVASSNFASGYIMTAMQKGMVKGFSNGTFQPDKPLTRGESALLLSRAYTFPVYKTTAFTDVPAGELAQAVETLSRAGIIEGYKDHTFKPYNKVTRAEFASLLARILDKTES</sequence>
<accession>A0A8J2YMW8</accession>
<dbReference type="PROSITE" id="PS00138">
    <property type="entry name" value="SUBTILASE_SER"/>
    <property type="match status" value="1"/>
</dbReference>
<dbReference type="PROSITE" id="PS00137">
    <property type="entry name" value="SUBTILASE_HIS"/>
    <property type="match status" value="1"/>
</dbReference>
<dbReference type="SUPFAM" id="SSF54897">
    <property type="entry name" value="Protease propeptides/inhibitors"/>
    <property type="match status" value="1"/>
</dbReference>
<evidence type="ECO:0000256" key="4">
    <source>
        <dbReference type="ARBA" id="ARBA00022801"/>
    </source>
</evidence>